<dbReference type="SMART" id="SM00423">
    <property type="entry name" value="PSI"/>
    <property type="match status" value="1"/>
</dbReference>
<feature type="signal peptide" evidence="21">
    <location>
        <begin position="1"/>
        <end position="22"/>
    </location>
</feature>
<feature type="domain" description="Protein kinase" evidence="22">
    <location>
        <begin position="1035"/>
        <end position="1296"/>
    </location>
</feature>
<evidence type="ECO:0000256" key="15">
    <source>
        <dbReference type="ARBA" id="ARBA00023157"/>
    </source>
</evidence>
<dbReference type="PRINTS" id="PR00109">
    <property type="entry name" value="TYRKINASE"/>
</dbReference>
<sequence>MLGRWCVLLLTLLLVLIPTLNAFYKTVSVPLKYAPLRRISVKPANGDIYIGGKNIVLRLDSNFDLLQNKTIGPQPDNKMCAPNQLVCDYKMTDNYVEVLEFIPRRRMVLVCGSVHQGLCTFLNSYHIDTEEKFYKESSQNYIGSEKGTILIPFKTEDQSDDHYFIGRSWDGRRMEHTFPEFSFMEIYNRTKDPLQQWEFQNTTMFSSAGLCHHKRQNSATRFIFGFSTNEFIFSIYNQARTASNGTLFQTKISRICKNDKYMDSFNEVILECNQHNIATAAYYATTNETYVLYVAFSKSLNSTEALPNNSAAVCQFPQQDIDRMFNNLLKFCYNNADAITPPDWSTCGETRACNKTNSQNYCSNRKAQKANPGIQRLTKPHYEPSGIVYQESHTIFTSVFAHQVNPRATVVWIGTYNGYILKVNMEQQFRDRKPYVKYDLSQNRSQRIEPHHLSDLNDTKHIVFLHGNKASKFPLFSCHLHTTCYACVTTGDPLGCSWCKHSCMRKDECESVWHDDSCPPFLYTIFPTSGPLEGGTRLTIEGDNFGDYHSSEVNVTIGETNACTVVNKTLTRIECITEKHSAGDFLVTVTAAIGGTLKTSEIKEIHYSYKNPYLNYSGPAFGPRRGNTVITLQGDNLDIGFSTKVLIHNIPCNIQRKNQTHLQCITTECTYIRDGEHSEMMTCNECYRITVEIDNNIITSTNDTFCYREDPQITSVSRNATIISGGLKLLVGGKNFQSANSHVLHLNISGTNKMINTSCDLLDDKLTCTTPDLSKYVGGLETKLKMWIMIENDDYYWETGMGEKPYYMTVYQDPVFESFNTTEKREVRSEEKLFRIKGRNLNKALKPEDYTITVENNPCPVKELASSYLRCDLTETINNHNLFEEKAVLTITIKVGNIKTVLGPAEFKHIVKKQAGSRFILMAGLIGCCVFLSFSIGVCMKYYHLGPFQRKRVSYDPATAPVVYRANSNSNQQVTDGFLTPDPDHDVTNTRHINDYVDGKHITEIGAVGGCDVDMVEDMVTIMKRQNLLVDGDCLRLGTDIGKGNFGCVYKGFLKKPRDKFELLVAVKTIIRAGADDVNSFLNEALIMKDFDHPNVLTLIGITMDKGEFPMVILPFMHNGALLTYIRDENNMPTVKMLVTYSLDIAQGMEYLSSIKFVHRDLAARNCMIDKDFTVKVADFGLSRDIYSKEYYSCLNKQKLPVKWMAPESLEHGRYTSKSDVWSYGVVLWELMTRGAQPYPEVDNWDMAMYLKSGRRLPRPEYCPIMLYRVMLKCWLDNAANRPTFKELADNIMTLIEAKDKSYTLVDTQVDLERCTNYHYMDHQSLARQRSLSTQRSVSSDDVPLI</sequence>
<dbReference type="GO" id="GO:0016477">
    <property type="term" value="P:cell migration"/>
    <property type="evidence" value="ECO:0007669"/>
    <property type="project" value="TreeGrafter"/>
</dbReference>
<proteinExistence type="predicted"/>
<dbReference type="InterPro" id="IPR002909">
    <property type="entry name" value="IPT_dom"/>
</dbReference>
<keyword evidence="5" id="KW-0812">Transmembrane</keyword>
<comment type="caution">
    <text evidence="19">Lacks conserved residue(s) required for the propagation of feature annotation.</text>
</comment>
<reference evidence="24" key="1">
    <citation type="submission" date="2022-08" db="UniProtKB">
        <authorList>
            <consortium name="EnsemblMetazoa"/>
        </authorList>
    </citation>
    <scope>IDENTIFICATION</scope>
    <source>
        <strain evidence="24">05x7-T-G4-1.051#20</strain>
    </source>
</reference>
<dbReference type="InterPro" id="IPR001627">
    <property type="entry name" value="Semap_dom"/>
</dbReference>
<dbReference type="InterPro" id="IPR015943">
    <property type="entry name" value="WD40/YVTN_repeat-like_dom_sf"/>
</dbReference>
<dbReference type="PROSITE" id="PS00109">
    <property type="entry name" value="PROTEIN_KINASE_TYR"/>
    <property type="match status" value="1"/>
</dbReference>
<keyword evidence="25" id="KW-1185">Reference proteome</keyword>
<dbReference type="SMART" id="SM00630">
    <property type="entry name" value="Sema"/>
    <property type="match status" value="1"/>
</dbReference>
<evidence type="ECO:0000256" key="16">
    <source>
        <dbReference type="ARBA" id="ARBA00023170"/>
    </source>
</evidence>
<keyword evidence="11" id="KW-0832">Ubl conjugation</keyword>
<dbReference type="PROSITE" id="PS00107">
    <property type="entry name" value="PROTEIN_KINASE_ATP"/>
    <property type="match status" value="1"/>
</dbReference>
<evidence type="ECO:0000256" key="17">
    <source>
        <dbReference type="ARBA" id="ARBA00023180"/>
    </source>
</evidence>
<dbReference type="InterPro" id="IPR017441">
    <property type="entry name" value="Protein_kinase_ATP_BS"/>
</dbReference>
<dbReference type="InterPro" id="IPR014756">
    <property type="entry name" value="Ig_E-set"/>
</dbReference>
<dbReference type="SMART" id="SM00429">
    <property type="entry name" value="IPT"/>
    <property type="match status" value="3"/>
</dbReference>
<dbReference type="GO" id="GO:0005524">
    <property type="term" value="F:ATP binding"/>
    <property type="evidence" value="ECO:0007669"/>
    <property type="project" value="UniProtKB-UniRule"/>
</dbReference>
<protein>
    <recommendedName>
        <fullName evidence="2">receptor protein-tyrosine kinase</fullName>
        <ecNumber evidence="2">2.7.10.1</ecNumber>
    </recommendedName>
</protein>
<dbReference type="Gene3D" id="1.10.510.10">
    <property type="entry name" value="Transferase(Phosphotransferase) domain 1"/>
    <property type="match status" value="1"/>
</dbReference>
<dbReference type="CDD" id="cd00102">
    <property type="entry name" value="IPT"/>
    <property type="match status" value="2"/>
</dbReference>
<dbReference type="Proteomes" id="UP000005408">
    <property type="component" value="Unassembled WGS sequence"/>
</dbReference>
<evidence type="ECO:0000256" key="14">
    <source>
        <dbReference type="ARBA" id="ARBA00023137"/>
    </source>
</evidence>
<evidence type="ECO:0000259" key="22">
    <source>
        <dbReference type="PROSITE" id="PS50011"/>
    </source>
</evidence>
<dbReference type="SUPFAM" id="SSF81296">
    <property type="entry name" value="E set domains"/>
    <property type="match status" value="2"/>
</dbReference>
<evidence type="ECO:0000256" key="18">
    <source>
        <dbReference type="ARBA" id="ARBA00051243"/>
    </source>
</evidence>
<dbReference type="Gene3D" id="3.30.1680.10">
    <property type="entry name" value="ligand-binding face of the semaphorins, domain 2"/>
    <property type="match status" value="1"/>
</dbReference>
<evidence type="ECO:0000256" key="21">
    <source>
        <dbReference type="SAM" id="SignalP"/>
    </source>
</evidence>
<evidence type="ECO:0000256" key="11">
    <source>
        <dbReference type="ARBA" id="ARBA00022843"/>
    </source>
</evidence>
<keyword evidence="6 21" id="KW-0732">Signal</keyword>
<dbReference type="InterPro" id="IPR001245">
    <property type="entry name" value="Ser-Thr/Tyr_kinase_cat_dom"/>
</dbReference>
<dbReference type="Gene3D" id="3.30.200.20">
    <property type="entry name" value="Phosphorylase Kinase, domain 1"/>
    <property type="match status" value="1"/>
</dbReference>
<keyword evidence="13" id="KW-0472">Membrane</keyword>
<dbReference type="InterPro" id="IPR011009">
    <property type="entry name" value="Kinase-like_dom_sf"/>
</dbReference>
<dbReference type="SUPFAM" id="SSF101912">
    <property type="entry name" value="Sema domain"/>
    <property type="match status" value="1"/>
</dbReference>
<keyword evidence="7" id="KW-0677">Repeat</keyword>
<dbReference type="GO" id="GO:0043235">
    <property type="term" value="C:receptor complex"/>
    <property type="evidence" value="ECO:0007669"/>
    <property type="project" value="TreeGrafter"/>
</dbReference>
<evidence type="ECO:0000313" key="24">
    <source>
        <dbReference type="EnsemblMetazoa" id="G28692.1:cds"/>
    </source>
</evidence>
<evidence type="ECO:0000256" key="8">
    <source>
        <dbReference type="ARBA" id="ARBA00022741"/>
    </source>
</evidence>
<dbReference type="GO" id="GO:0004714">
    <property type="term" value="F:transmembrane receptor protein tyrosine kinase activity"/>
    <property type="evidence" value="ECO:0007669"/>
    <property type="project" value="UniProtKB-EC"/>
</dbReference>
<dbReference type="Gene3D" id="2.60.40.10">
    <property type="entry name" value="Immunoglobulins"/>
    <property type="match status" value="2"/>
</dbReference>
<dbReference type="OMA" id="YELECAG"/>
<keyword evidence="3" id="KW-0597">Phosphoprotein</keyword>
<dbReference type="PANTHER" id="PTHR24416:SF564">
    <property type="entry name" value="MACROPHAGE-STIMULATING PROTEIN RECEPTOR"/>
    <property type="match status" value="1"/>
</dbReference>
<dbReference type="InterPro" id="IPR036352">
    <property type="entry name" value="Semap_dom_sf"/>
</dbReference>
<evidence type="ECO:0000256" key="9">
    <source>
        <dbReference type="ARBA" id="ARBA00022777"/>
    </source>
</evidence>
<evidence type="ECO:0000256" key="3">
    <source>
        <dbReference type="ARBA" id="ARBA00022553"/>
    </source>
</evidence>
<keyword evidence="4" id="KW-0808">Transferase</keyword>
<dbReference type="Pfam" id="PF01403">
    <property type="entry name" value="Sema"/>
    <property type="match status" value="1"/>
</dbReference>
<dbReference type="CDD" id="cd00192">
    <property type="entry name" value="PTKc"/>
    <property type="match status" value="1"/>
</dbReference>
<evidence type="ECO:0000256" key="12">
    <source>
        <dbReference type="ARBA" id="ARBA00022989"/>
    </source>
</evidence>
<dbReference type="Gene3D" id="2.130.10.10">
    <property type="entry name" value="YVTN repeat-like/Quinoprotein amine dehydrogenase"/>
    <property type="match status" value="1"/>
</dbReference>
<name>A0A8W8LRE6_MAGGI</name>
<dbReference type="PROSITE" id="PS50011">
    <property type="entry name" value="PROTEIN_KINASE_DOM"/>
    <property type="match status" value="1"/>
</dbReference>
<comment type="subcellular location">
    <subcellularLocation>
        <location evidence="1">Membrane</location>
        <topology evidence="1">Single-pass membrane protein</topology>
    </subcellularLocation>
</comment>
<keyword evidence="15" id="KW-1015">Disulfide bond</keyword>
<evidence type="ECO:0000256" key="5">
    <source>
        <dbReference type="ARBA" id="ARBA00022692"/>
    </source>
</evidence>
<keyword evidence="14" id="KW-0829">Tyrosine-protein kinase</keyword>
<keyword evidence="17" id="KW-0325">Glycoprotein</keyword>
<evidence type="ECO:0000256" key="20">
    <source>
        <dbReference type="PROSITE-ProRule" id="PRU10141"/>
    </source>
</evidence>
<accession>A0A8W8LRE6</accession>
<dbReference type="InterPro" id="IPR016201">
    <property type="entry name" value="PSI"/>
</dbReference>
<evidence type="ECO:0000256" key="10">
    <source>
        <dbReference type="ARBA" id="ARBA00022840"/>
    </source>
</evidence>
<dbReference type="GO" id="GO:0007169">
    <property type="term" value="P:cell surface receptor protein tyrosine kinase signaling pathway"/>
    <property type="evidence" value="ECO:0007669"/>
    <property type="project" value="TreeGrafter"/>
</dbReference>
<evidence type="ECO:0000256" key="6">
    <source>
        <dbReference type="ARBA" id="ARBA00022729"/>
    </source>
</evidence>
<evidence type="ECO:0000256" key="13">
    <source>
        <dbReference type="ARBA" id="ARBA00023136"/>
    </source>
</evidence>
<dbReference type="InterPro" id="IPR008266">
    <property type="entry name" value="Tyr_kinase_AS"/>
</dbReference>
<keyword evidence="16" id="KW-0675">Receptor</keyword>
<dbReference type="InterPro" id="IPR013783">
    <property type="entry name" value="Ig-like_fold"/>
</dbReference>
<feature type="chain" id="PRO_5036453318" description="receptor protein-tyrosine kinase" evidence="21">
    <location>
        <begin position="23"/>
        <end position="1346"/>
    </location>
</feature>
<evidence type="ECO:0000256" key="7">
    <source>
        <dbReference type="ARBA" id="ARBA00022737"/>
    </source>
</evidence>
<dbReference type="Pfam" id="PF01833">
    <property type="entry name" value="TIG"/>
    <property type="match status" value="3"/>
</dbReference>
<keyword evidence="10 20" id="KW-0067">ATP-binding</keyword>
<evidence type="ECO:0000256" key="19">
    <source>
        <dbReference type="PROSITE-ProRule" id="PRU00352"/>
    </source>
</evidence>
<keyword evidence="12" id="KW-1133">Transmembrane helix</keyword>
<feature type="domain" description="Sema" evidence="23">
    <location>
        <begin position="12"/>
        <end position="475"/>
    </location>
</feature>
<dbReference type="EC" id="2.7.10.1" evidence="2"/>
<evidence type="ECO:0000259" key="23">
    <source>
        <dbReference type="PROSITE" id="PS51004"/>
    </source>
</evidence>
<comment type="catalytic activity">
    <reaction evidence="18">
        <text>L-tyrosyl-[protein] + ATP = O-phospho-L-tyrosyl-[protein] + ADP + H(+)</text>
        <dbReference type="Rhea" id="RHEA:10596"/>
        <dbReference type="Rhea" id="RHEA-COMP:10136"/>
        <dbReference type="Rhea" id="RHEA-COMP:20101"/>
        <dbReference type="ChEBI" id="CHEBI:15378"/>
        <dbReference type="ChEBI" id="CHEBI:30616"/>
        <dbReference type="ChEBI" id="CHEBI:46858"/>
        <dbReference type="ChEBI" id="CHEBI:61978"/>
        <dbReference type="ChEBI" id="CHEBI:456216"/>
        <dbReference type="EC" id="2.7.10.1"/>
    </reaction>
</comment>
<dbReference type="SUPFAM" id="SSF103575">
    <property type="entry name" value="Plexin repeat"/>
    <property type="match status" value="1"/>
</dbReference>
<organism evidence="24 25">
    <name type="scientific">Magallana gigas</name>
    <name type="common">Pacific oyster</name>
    <name type="synonym">Crassostrea gigas</name>
    <dbReference type="NCBI Taxonomy" id="29159"/>
    <lineage>
        <taxon>Eukaryota</taxon>
        <taxon>Metazoa</taxon>
        <taxon>Spiralia</taxon>
        <taxon>Lophotrochozoa</taxon>
        <taxon>Mollusca</taxon>
        <taxon>Bivalvia</taxon>
        <taxon>Autobranchia</taxon>
        <taxon>Pteriomorphia</taxon>
        <taxon>Ostreida</taxon>
        <taxon>Ostreoidea</taxon>
        <taxon>Ostreidae</taxon>
        <taxon>Magallana</taxon>
    </lineage>
</organism>
<dbReference type="PROSITE" id="PS51004">
    <property type="entry name" value="SEMA"/>
    <property type="match status" value="1"/>
</dbReference>
<dbReference type="PANTHER" id="PTHR24416">
    <property type="entry name" value="TYROSINE-PROTEIN KINASE RECEPTOR"/>
    <property type="match status" value="1"/>
</dbReference>
<dbReference type="SUPFAM" id="SSF56112">
    <property type="entry name" value="Protein kinase-like (PK-like)"/>
    <property type="match status" value="1"/>
</dbReference>
<evidence type="ECO:0000256" key="4">
    <source>
        <dbReference type="ARBA" id="ARBA00022679"/>
    </source>
</evidence>
<dbReference type="Pfam" id="PF07714">
    <property type="entry name" value="PK_Tyr_Ser-Thr"/>
    <property type="match status" value="1"/>
</dbReference>
<dbReference type="SMART" id="SM00219">
    <property type="entry name" value="TyrKc"/>
    <property type="match status" value="1"/>
</dbReference>
<dbReference type="GO" id="GO:0005886">
    <property type="term" value="C:plasma membrane"/>
    <property type="evidence" value="ECO:0007669"/>
    <property type="project" value="TreeGrafter"/>
</dbReference>
<dbReference type="InterPro" id="IPR000719">
    <property type="entry name" value="Prot_kinase_dom"/>
</dbReference>
<dbReference type="EnsemblMetazoa" id="G28692.1">
    <property type="protein sequence ID" value="G28692.1:cds"/>
    <property type="gene ID" value="G28692"/>
</dbReference>
<dbReference type="InterPro" id="IPR020635">
    <property type="entry name" value="Tyr_kinase_cat_dom"/>
</dbReference>
<dbReference type="FunFam" id="1.10.510.10:FF:000554">
    <property type="entry name" value="Predicted protein"/>
    <property type="match status" value="1"/>
</dbReference>
<dbReference type="GO" id="GO:0007399">
    <property type="term" value="P:nervous system development"/>
    <property type="evidence" value="ECO:0007669"/>
    <property type="project" value="TreeGrafter"/>
</dbReference>
<evidence type="ECO:0000313" key="25">
    <source>
        <dbReference type="Proteomes" id="UP000005408"/>
    </source>
</evidence>
<evidence type="ECO:0000256" key="1">
    <source>
        <dbReference type="ARBA" id="ARBA00004167"/>
    </source>
</evidence>
<keyword evidence="9" id="KW-0418">Kinase</keyword>
<dbReference type="InterPro" id="IPR050122">
    <property type="entry name" value="RTK"/>
</dbReference>
<evidence type="ECO:0000256" key="2">
    <source>
        <dbReference type="ARBA" id="ARBA00011902"/>
    </source>
</evidence>
<keyword evidence="8 20" id="KW-0547">Nucleotide-binding</keyword>
<feature type="binding site" evidence="20">
    <location>
        <position position="1068"/>
    </location>
    <ligand>
        <name>ATP</name>
        <dbReference type="ChEBI" id="CHEBI:30616"/>
    </ligand>
</feature>